<evidence type="ECO:0000256" key="5">
    <source>
        <dbReference type="RuleBase" id="RU362059"/>
    </source>
</evidence>
<dbReference type="PROSITE" id="PS00375">
    <property type="entry name" value="UDPGT"/>
    <property type="match status" value="1"/>
</dbReference>
<reference evidence="7" key="1">
    <citation type="submission" date="2025-08" db="UniProtKB">
        <authorList>
            <consortium name="RefSeq"/>
        </authorList>
    </citation>
    <scope>IDENTIFICATION</scope>
    <source>
        <tissue evidence="7">Whole Larva</tissue>
    </source>
</reference>
<evidence type="ECO:0000313" key="7">
    <source>
        <dbReference type="RefSeq" id="XP_017784695.1"/>
    </source>
</evidence>
<dbReference type="InterPro" id="IPR050271">
    <property type="entry name" value="UDP-glycosyltransferase"/>
</dbReference>
<accession>A0ABM1NCZ5</accession>
<evidence type="ECO:0000256" key="3">
    <source>
        <dbReference type="ARBA" id="ARBA00022679"/>
    </source>
</evidence>
<keyword evidence="5" id="KW-0472">Membrane</keyword>
<comment type="similarity">
    <text evidence="1 4">Belongs to the UDP-glycosyltransferase family.</text>
</comment>
<keyword evidence="3 4" id="KW-0808">Transferase</keyword>
<evidence type="ECO:0000313" key="6">
    <source>
        <dbReference type="Proteomes" id="UP000695000"/>
    </source>
</evidence>
<dbReference type="GeneID" id="108568240"/>
<keyword evidence="2 4" id="KW-0328">Glycosyltransferase</keyword>
<protein>
    <recommendedName>
        <fullName evidence="5">UDP-glucuronosyltransferase</fullName>
        <ecNumber evidence="5">2.4.1.17</ecNumber>
    </recommendedName>
</protein>
<dbReference type="InterPro" id="IPR002213">
    <property type="entry name" value="UDP_glucos_trans"/>
</dbReference>
<dbReference type="CDD" id="cd03784">
    <property type="entry name" value="GT1_Gtf-like"/>
    <property type="match status" value="1"/>
</dbReference>
<dbReference type="Gene3D" id="3.40.50.2000">
    <property type="entry name" value="Glycogen Phosphorylase B"/>
    <property type="match status" value="1"/>
</dbReference>
<comment type="subcellular location">
    <subcellularLocation>
        <location evidence="5">Membrane</location>
        <topology evidence="5">Single-pass membrane protein</topology>
    </subcellularLocation>
</comment>
<evidence type="ECO:0000256" key="1">
    <source>
        <dbReference type="ARBA" id="ARBA00009995"/>
    </source>
</evidence>
<gene>
    <name evidence="7" type="primary">LOC108568240</name>
</gene>
<dbReference type="Pfam" id="PF00201">
    <property type="entry name" value="UDPGT"/>
    <property type="match status" value="1"/>
</dbReference>
<dbReference type="EC" id="2.4.1.17" evidence="5"/>
<evidence type="ECO:0000256" key="4">
    <source>
        <dbReference type="RuleBase" id="RU003718"/>
    </source>
</evidence>
<dbReference type="SUPFAM" id="SSF53756">
    <property type="entry name" value="UDP-Glycosyltransferase/glycogen phosphorylase"/>
    <property type="match status" value="1"/>
</dbReference>
<keyword evidence="5" id="KW-1133">Transmembrane helix</keyword>
<evidence type="ECO:0000256" key="2">
    <source>
        <dbReference type="ARBA" id="ARBA00022676"/>
    </source>
</evidence>
<keyword evidence="6" id="KW-1185">Reference proteome</keyword>
<sequence length="515" mass="58222">MRLWEAVLLILAVVGGDGLKILGIFPFASYSHNSLGSKLMRDLAARNHQVTFISAFEEKNAAKNLRVVHMKGAYENLQEMFKNVNLFESNSRWMVTNTLLVHGMWMQITREVLEHPNTKKLLSSGEEFDLIVIEQFLNDAHKGFCHHYNAPCVIFSAVGTNHWTNDLVGNPSNPSYMPEMIIGHAGPMDFWQRVKNTAIVVYTQLFKHLKAIPDHDRLMHETFPDAPPLKQLIRETALVLLNSHPSITTPNPHVPNMIEIGGFHVEPPKSLPEDIKAFLDGAGKDGAIYFSMGSNLKSKSFPLDKREGIMKALSKLKMKVLWKFEDENLLGKPSNVLIKKWLPQQDVLAHPNVKLFISHGGLLSTIEAIYHGVPVLGIPVFGDQAMNMKHAVQNGFAVMTSYSTLSEDTFGEALNQILADPKYADNAKMRSRIMHDRPIKPKDSAMFWIEYIGRHGLADHLKSPAIHLKLHQVLLLDVIGFYLFVFIFTPLSIYYALKRICRYTRAGKIIKKKSK</sequence>
<name>A0ABM1NCZ5_NICVS</name>
<dbReference type="PANTHER" id="PTHR48043">
    <property type="entry name" value="EG:EG0003.4 PROTEIN-RELATED"/>
    <property type="match status" value="1"/>
</dbReference>
<dbReference type="PANTHER" id="PTHR48043:SF159">
    <property type="entry name" value="EG:EG0003.4 PROTEIN-RELATED"/>
    <property type="match status" value="1"/>
</dbReference>
<dbReference type="InterPro" id="IPR035595">
    <property type="entry name" value="UDP_glycos_trans_CS"/>
</dbReference>
<comment type="catalytic activity">
    <reaction evidence="5">
        <text>glucuronate acceptor + UDP-alpha-D-glucuronate = acceptor beta-D-glucuronoside + UDP + H(+)</text>
        <dbReference type="Rhea" id="RHEA:21032"/>
        <dbReference type="ChEBI" id="CHEBI:15378"/>
        <dbReference type="ChEBI" id="CHEBI:58052"/>
        <dbReference type="ChEBI" id="CHEBI:58223"/>
        <dbReference type="ChEBI" id="CHEBI:132367"/>
        <dbReference type="ChEBI" id="CHEBI:132368"/>
        <dbReference type="EC" id="2.4.1.17"/>
    </reaction>
</comment>
<dbReference type="RefSeq" id="XP_017784695.1">
    <property type="nucleotide sequence ID" value="XM_017929206.1"/>
</dbReference>
<dbReference type="Proteomes" id="UP000695000">
    <property type="component" value="Unplaced"/>
</dbReference>
<feature type="transmembrane region" description="Helical" evidence="5">
    <location>
        <begin position="473"/>
        <end position="497"/>
    </location>
</feature>
<keyword evidence="5" id="KW-0812">Transmembrane</keyword>
<organism evidence="6 7">
    <name type="scientific">Nicrophorus vespilloides</name>
    <name type="common">Boreal carrion beetle</name>
    <dbReference type="NCBI Taxonomy" id="110193"/>
    <lineage>
        <taxon>Eukaryota</taxon>
        <taxon>Metazoa</taxon>
        <taxon>Ecdysozoa</taxon>
        <taxon>Arthropoda</taxon>
        <taxon>Hexapoda</taxon>
        <taxon>Insecta</taxon>
        <taxon>Pterygota</taxon>
        <taxon>Neoptera</taxon>
        <taxon>Endopterygota</taxon>
        <taxon>Coleoptera</taxon>
        <taxon>Polyphaga</taxon>
        <taxon>Staphyliniformia</taxon>
        <taxon>Silphidae</taxon>
        <taxon>Nicrophorinae</taxon>
        <taxon>Nicrophorus</taxon>
    </lineage>
</organism>
<proteinExistence type="inferred from homology"/>